<evidence type="ECO:0000313" key="2">
    <source>
        <dbReference type="WBParaSite" id="ECPE_0001186901-mRNA-1"/>
    </source>
</evidence>
<protein>
    <submittedName>
        <fullName evidence="2">NADH-quinone oxidoreductase subunit B</fullName>
    </submittedName>
</protein>
<dbReference type="AlphaFoldDB" id="A0A183AXZ9"/>
<reference evidence="2" key="1">
    <citation type="submission" date="2016-06" db="UniProtKB">
        <authorList>
            <consortium name="WormBaseParasite"/>
        </authorList>
    </citation>
    <scope>IDENTIFICATION</scope>
</reference>
<feature type="region of interest" description="Disordered" evidence="1">
    <location>
        <begin position="40"/>
        <end position="93"/>
    </location>
</feature>
<feature type="compositionally biased region" description="Pro residues" evidence="1">
    <location>
        <begin position="82"/>
        <end position="93"/>
    </location>
</feature>
<accession>A0A183AXZ9</accession>
<proteinExistence type="predicted"/>
<organism evidence="2">
    <name type="scientific">Echinostoma caproni</name>
    <dbReference type="NCBI Taxonomy" id="27848"/>
    <lineage>
        <taxon>Eukaryota</taxon>
        <taxon>Metazoa</taxon>
        <taxon>Spiralia</taxon>
        <taxon>Lophotrochozoa</taxon>
        <taxon>Platyhelminthes</taxon>
        <taxon>Trematoda</taxon>
        <taxon>Digenea</taxon>
        <taxon>Plagiorchiida</taxon>
        <taxon>Echinostomata</taxon>
        <taxon>Echinostomatoidea</taxon>
        <taxon>Echinostomatidae</taxon>
        <taxon>Echinostoma</taxon>
    </lineage>
</organism>
<evidence type="ECO:0000256" key="1">
    <source>
        <dbReference type="SAM" id="MobiDB-lite"/>
    </source>
</evidence>
<sequence>LLHTASDGTALARATPTLVPNERYMPPKYEDALAMPVGAFGPPPYSLVAGEEPSPQAVTNEQLVVPRETSFSESGHMERDPAVPPSPPVQEQH</sequence>
<dbReference type="WBParaSite" id="ECPE_0001186901-mRNA-1">
    <property type="protein sequence ID" value="ECPE_0001186901-mRNA-1"/>
    <property type="gene ID" value="ECPE_0001186901"/>
</dbReference>
<name>A0A183AXZ9_9TREM</name>
<feature type="region of interest" description="Disordered" evidence="1">
    <location>
        <begin position="1"/>
        <end position="24"/>
    </location>
</feature>